<organism evidence="1">
    <name type="scientific">marine sediment metagenome</name>
    <dbReference type="NCBI Taxonomy" id="412755"/>
    <lineage>
        <taxon>unclassified sequences</taxon>
        <taxon>metagenomes</taxon>
        <taxon>ecological metagenomes</taxon>
    </lineage>
</organism>
<protein>
    <submittedName>
        <fullName evidence="1">Uncharacterized protein</fullName>
    </submittedName>
</protein>
<dbReference type="EMBL" id="BARV01022666">
    <property type="protein sequence ID" value="GAI22609.1"/>
    <property type="molecule type" value="Genomic_DNA"/>
</dbReference>
<dbReference type="AlphaFoldDB" id="X1NVC2"/>
<gene>
    <name evidence="1" type="ORF">S06H3_37320</name>
</gene>
<reference evidence="1" key="1">
    <citation type="journal article" date="2014" name="Front. Microbiol.">
        <title>High frequency of phylogenetically diverse reductive dehalogenase-homologous genes in deep subseafloor sedimentary metagenomes.</title>
        <authorList>
            <person name="Kawai M."/>
            <person name="Futagami T."/>
            <person name="Toyoda A."/>
            <person name="Takaki Y."/>
            <person name="Nishi S."/>
            <person name="Hori S."/>
            <person name="Arai W."/>
            <person name="Tsubouchi T."/>
            <person name="Morono Y."/>
            <person name="Uchiyama I."/>
            <person name="Ito T."/>
            <person name="Fujiyama A."/>
            <person name="Inagaki F."/>
            <person name="Takami H."/>
        </authorList>
    </citation>
    <scope>NUCLEOTIDE SEQUENCE</scope>
    <source>
        <strain evidence="1">Expedition CK06-06</strain>
    </source>
</reference>
<accession>X1NVC2</accession>
<name>X1NVC2_9ZZZZ</name>
<evidence type="ECO:0000313" key="1">
    <source>
        <dbReference type="EMBL" id="GAI22609.1"/>
    </source>
</evidence>
<proteinExistence type="predicted"/>
<comment type="caution">
    <text evidence="1">The sequence shown here is derived from an EMBL/GenBank/DDBJ whole genome shotgun (WGS) entry which is preliminary data.</text>
</comment>
<sequence length="50" mass="5519">MLVRLLDLKAQYTAIKDEVMRAMTDVCESQLFALCPAVAEFEENIAAGLS</sequence>